<name>A0A8K0VSL3_9PLEO</name>
<accession>A0A8K0VSL3</accession>
<comment type="caution">
    <text evidence="1">The sequence shown here is derived from an EMBL/GenBank/DDBJ whole genome shotgun (WGS) entry which is preliminary data.</text>
</comment>
<organism evidence="1 2">
    <name type="scientific">Paraphoma chrysanthemicola</name>
    <dbReference type="NCBI Taxonomy" id="798071"/>
    <lineage>
        <taxon>Eukaryota</taxon>
        <taxon>Fungi</taxon>
        <taxon>Dikarya</taxon>
        <taxon>Ascomycota</taxon>
        <taxon>Pezizomycotina</taxon>
        <taxon>Dothideomycetes</taxon>
        <taxon>Pleosporomycetidae</taxon>
        <taxon>Pleosporales</taxon>
        <taxon>Pleosporineae</taxon>
        <taxon>Phaeosphaeriaceae</taxon>
        <taxon>Paraphoma</taxon>
    </lineage>
</organism>
<evidence type="ECO:0000313" key="1">
    <source>
        <dbReference type="EMBL" id="KAH7071018.1"/>
    </source>
</evidence>
<proteinExistence type="predicted"/>
<dbReference type="AlphaFoldDB" id="A0A8K0VSL3"/>
<sequence>MRHLRARPIILSRFAVMCLRASQRQVDHEPILSLQNCEYCQRRIHGRISQSTERRVISKSCSYVPKAMIT</sequence>
<reference evidence="1" key="1">
    <citation type="journal article" date="2021" name="Nat. Commun.">
        <title>Genetic determinants of endophytism in the Arabidopsis root mycobiome.</title>
        <authorList>
            <person name="Mesny F."/>
            <person name="Miyauchi S."/>
            <person name="Thiergart T."/>
            <person name="Pickel B."/>
            <person name="Atanasova L."/>
            <person name="Karlsson M."/>
            <person name="Huettel B."/>
            <person name="Barry K.W."/>
            <person name="Haridas S."/>
            <person name="Chen C."/>
            <person name="Bauer D."/>
            <person name="Andreopoulos W."/>
            <person name="Pangilinan J."/>
            <person name="LaButti K."/>
            <person name="Riley R."/>
            <person name="Lipzen A."/>
            <person name="Clum A."/>
            <person name="Drula E."/>
            <person name="Henrissat B."/>
            <person name="Kohler A."/>
            <person name="Grigoriev I.V."/>
            <person name="Martin F.M."/>
            <person name="Hacquard S."/>
        </authorList>
    </citation>
    <scope>NUCLEOTIDE SEQUENCE</scope>
    <source>
        <strain evidence="1">MPI-SDFR-AT-0120</strain>
    </source>
</reference>
<evidence type="ECO:0000313" key="2">
    <source>
        <dbReference type="Proteomes" id="UP000813461"/>
    </source>
</evidence>
<keyword evidence="2" id="KW-1185">Reference proteome</keyword>
<gene>
    <name evidence="1" type="ORF">FB567DRAFT_539118</name>
</gene>
<dbReference type="Proteomes" id="UP000813461">
    <property type="component" value="Unassembled WGS sequence"/>
</dbReference>
<dbReference type="EMBL" id="JAGMVJ010000025">
    <property type="protein sequence ID" value="KAH7071018.1"/>
    <property type="molecule type" value="Genomic_DNA"/>
</dbReference>
<protein>
    <submittedName>
        <fullName evidence="1">Uncharacterized protein</fullName>
    </submittedName>
</protein>